<proteinExistence type="predicted"/>
<dbReference type="STRING" id="523791.Kkor_0576"/>
<name>C7R8Y3_KANKD</name>
<keyword evidence="2" id="KW-1185">Reference proteome</keyword>
<gene>
    <name evidence="1" type="ordered locus">Kkor_0576</name>
</gene>
<dbReference type="Proteomes" id="UP000001231">
    <property type="component" value="Chromosome"/>
</dbReference>
<dbReference type="KEGG" id="kko:Kkor_0576"/>
<dbReference type="InParanoid" id="C7R8Y3"/>
<dbReference type="RefSeq" id="WP_012800510.1">
    <property type="nucleotide sequence ID" value="NC_013166.1"/>
</dbReference>
<evidence type="ECO:0000313" key="1">
    <source>
        <dbReference type="EMBL" id="ACV25996.1"/>
    </source>
</evidence>
<dbReference type="EMBL" id="CP001707">
    <property type="protein sequence ID" value="ACV25996.1"/>
    <property type="molecule type" value="Genomic_DNA"/>
</dbReference>
<reference evidence="1 2" key="1">
    <citation type="journal article" date="2009" name="Stand. Genomic Sci.">
        <title>Complete genome sequence of Kangiella koreensis type strain (SW-125).</title>
        <authorList>
            <person name="Han C."/>
            <person name="Sikorski J."/>
            <person name="Lapidus A."/>
            <person name="Nolan M."/>
            <person name="Glavina Del Rio T."/>
            <person name="Tice H."/>
            <person name="Cheng J.F."/>
            <person name="Lucas S."/>
            <person name="Chen F."/>
            <person name="Copeland A."/>
            <person name="Ivanova N."/>
            <person name="Mavromatis K."/>
            <person name="Ovchinnikova G."/>
            <person name="Pati A."/>
            <person name="Bruce D."/>
            <person name="Goodwin L."/>
            <person name="Pitluck S."/>
            <person name="Chen A."/>
            <person name="Palaniappan K."/>
            <person name="Land M."/>
            <person name="Hauser L."/>
            <person name="Chang Y.J."/>
            <person name="Jeffries C.D."/>
            <person name="Chain P."/>
            <person name="Saunders E."/>
            <person name="Brettin T."/>
            <person name="Goker M."/>
            <person name="Tindall B.J."/>
            <person name="Bristow J."/>
            <person name="Eisen J.A."/>
            <person name="Markowitz V."/>
            <person name="Hugenholtz P."/>
            <person name="Kyrpides N.C."/>
            <person name="Klenk H.P."/>
            <person name="Detter J.C."/>
        </authorList>
    </citation>
    <scope>NUCLEOTIDE SEQUENCE [LARGE SCALE GENOMIC DNA]</scope>
    <source>
        <strain evidence="2">DSM 16069 / KCTC 12182 / SW-125</strain>
    </source>
</reference>
<dbReference type="AlphaFoldDB" id="C7R8Y3"/>
<organism evidence="1 2">
    <name type="scientific">Kangiella koreensis (strain DSM 16069 / JCM 12317 / KCTC 12182 / SW-125)</name>
    <dbReference type="NCBI Taxonomy" id="523791"/>
    <lineage>
        <taxon>Bacteria</taxon>
        <taxon>Pseudomonadati</taxon>
        <taxon>Pseudomonadota</taxon>
        <taxon>Gammaproteobacteria</taxon>
        <taxon>Kangiellales</taxon>
        <taxon>Kangiellaceae</taxon>
        <taxon>Kangiella</taxon>
    </lineage>
</organism>
<sequence>MSFKNRINLNPGEELEFVETFAAGSLGQKEKHRYDILDKDGNKVGRVQYNETTDLNSPHNTSYEVIKYDNSGEVILRERWCD</sequence>
<protein>
    <submittedName>
        <fullName evidence="1">Uncharacterized protein</fullName>
    </submittedName>
</protein>
<dbReference type="HOGENOM" id="CLU_2621101_0_0_6"/>
<evidence type="ECO:0000313" key="2">
    <source>
        <dbReference type="Proteomes" id="UP000001231"/>
    </source>
</evidence>
<accession>C7R8Y3</accession>